<organism evidence="2 3">
    <name type="scientific">Prolixibacter bellariivorans</name>
    <dbReference type="NCBI Taxonomy" id="314319"/>
    <lineage>
        <taxon>Bacteria</taxon>
        <taxon>Pseudomonadati</taxon>
        <taxon>Bacteroidota</taxon>
        <taxon>Bacteroidia</taxon>
        <taxon>Marinilabiliales</taxon>
        <taxon>Prolixibacteraceae</taxon>
        <taxon>Prolixibacter</taxon>
    </lineage>
</organism>
<comment type="caution">
    <text evidence="2">The sequence shown here is derived from an EMBL/GenBank/DDBJ whole genome shotgun (WGS) entry which is preliminary data.</text>
</comment>
<dbReference type="Pfam" id="PF21347">
    <property type="entry name" value="DUF3108_like"/>
    <property type="match status" value="1"/>
</dbReference>
<dbReference type="AlphaFoldDB" id="A0A5M4B1Q0"/>
<gene>
    <name evidence="2" type="ORF">PbJCM13498_27140</name>
</gene>
<sequence>MVGHVMAQDCVPYFAVKKGSVREMTSYNSKDKVTGTVTQTVKEITTSGDTTKWTVGVVSRDKKGKEVFSRDMHMSCVKGIFSVDMKNLINDKTMESFKDMKVNMNASELDYPSNMKAGQTLNGGTITINLSNSGVHMMDMSITVSNRKVEALENITTPAGTFKCYKISSTIKTKSMISITIKNIEWMAKDVGVVRSENYNKKGKLTSYSVLTSFK</sequence>
<accession>A0A5M4B1Q0</accession>
<dbReference type="Proteomes" id="UP000391834">
    <property type="component" value="Unassembled WGS sequence"/>
</dbReference>
<feature type="domain" description="DUF3108" evidence="1">
    <location>
        <begin position="17"/>
        <end position="211"/>
    </location>
</feature>
<reference evidence="2 3" key="1">
    <citation type="submission" date="2019-10" db="EMBL/GenBank/DDBJ databases">
        <title>Prolixibacter strains distinguished by the presence of nitrate reductase genes were adept at nitrate-dependent anaerobic corrosion of metallic iron and carbon steel.</title>
        <authorList>
            <person name="Iino T."/>
            <person name="Shono N."/>
            <person name="Ito K."/>
            <person name="Nakamura R."/>
            <person name="Sueoka K."/>
            <person name="Harayama S."/>
            <person name="Ohkuma M."/>
        </authorList>
    </citation>
    <scope>NUCLEOTIDE SEQUENCE [LARGE SCALE GENOMIC DNA]</scope>
    <source>
        <strain evidence="2 3">JCM 13498</strain>
    </source>
</reference>
<protein>
    <recommendedName>
        <fullName evidence="1">DUF3108 domain-containing protein</fullName>
    </recommendedName>
</protein>
<evidence type="ECO:0000313" key="2">
    <source>
        <dbReference type="EMBL" id="GET33851.1"/>
    </source>
</evidence>
<evidence type="ECO:0000313" key="3">
    <source>
        <dbReference type="Proteomes" id="UP000391834"/>
    </source>
</evidence>
<evidence type="ECO:0000259" key="1">
    <source>
        <dbReference type="Pfam" id="PF21347"/>
    </source>
</evidence>
<dbReference type="InterPro" id="IPR049279">
    <property type="entry name" value="DUF3108-like"/>
</dbReference>
<dbReference type="Gene3D" id="2.40.360.20">
    <property type="match status" value="1"/>
</dbReference>
<keyword evidence="3" id="KW-1185">Reference proteome</keyword>
<dbReference type="EMBL" id="BLAX01000001">
    <property type="protein sequence ID" value="GET33851.1"/>
    <property type="molecule type" value="Genomic_DNA"/>
</dbReference>
<proteinExistence type="predicted"/>
<name>A0A5M4B1Q0_9BACT</name>